<feature type="non-terminal residue" evidence="1">
    <location>
        <position position="1"/>
    </location>
</feature>
<feature type="non-terminal residue" evidence="1">
    <location>
        <position position="61"/>
    </location>
</feature>
<name>A0A074YUN6_OPIVI</name>
<keyword evidence="2" id="KW-1185">Reference proteome</keyword>
<evidence type="ECO:0000313" key="1">
    <source>
        <dbReference type="EMBL" id="KER18418.1"/>
    </source>
</evidence>
<dbReference type="KEGG" id="ovi:T265_16070"/>
<accession>A0A074YUN6</accession>
<reference evidence="1 2" key="1">
    <citation type="submission" date="2013-11" db="EMBL/GenBank/DDBJ databases">
        <title>Opisthorchis viverrini - life in the bile duct.</title>
        <authorList>
            <person name="Young N.D."/>
            <person name="Nagarajan N."/>
            <person name="Lin S.J."/>
            <person name="Korhonen P.K."/>
            <person name="Jex A.R."/>
            <person name="Hall R.S."/>
            <person name="Safavi-Hemami H."/>
            <person name="Kaewkong W."/>
            <person name="Bertrand D."/>
            <person name="Gao S."/>
            <person name="Seet Q."/>
            <person name="Wongkham S."/>
            <person name="Teh B.T."/>
            <person name="Wongkham C."/>
            <person name="Intapan P.M."/>
            <person name="Maleewong W."/>
            <person name="Yang X."/>
            <person name="Hu M."/>
            <person name="Wang Z."/>
            <person name="Hofmann A."/>
            <person name="Sternberg P.W."/>
            <person name="Tan P."/>
            <person name="Wang J."/>
            <person name="Gasser R.B."/>
        </authorList>
    </citation>
    <scope>NUCLEOTIDE SEQUENCE [LARGE SCALE GENOMIC DNA]</scope>
</reference>
<protein>
    <submittedName>
        <fullName evidence="1">Uncharacterized protein</fullName>
    </submittedName>
</protein>
<evidence type="ECO:0000313" key="2">
    <source>
        <dbReference type="Proteomes" id="UP000054324"/>
    </source>
</evidence>
<proteinExistence type="predicted"/>
<organism evidence="1 2">
    <name type="scientific">Opisthorchis viverrini</name>
    <name type="common">Southeast Asian liver fluke</name>
    <dbReference type="NCBI Taxonomy" id="6198"/>
    <lineage>
        <taxon>Eukaryota</taxon>
        <taxon>Metazoa</taxon>
        <taxon>Spiralia</taxon>
        <taxon>Lophotrochozoa</taxon>
        <taxon>Platyhelminthes</taxon>
        <taxon>Trematoda</taxon>
        <taxon>Digenea</taxon>
        <taxon>Opisthorchiida</taxon>
        <taxon>Opisthorchiata</taxon>
        <taxon>Opisthorchiidae</taxon>
        <taxon>Opisthorchis</taxon>
    </lineage>
</organism>
<sequence length="61" mass="6537">WGAESPLILLIRTSLGSRQRKELSFMSPGAPGTLHIAPLSYSASVSFIQSVRTVSITHLLG</sequence>
<dbReference type="Proteomes" id="UP000054324">
    <property type="component" value="Unassembled WGS sequence"/>
</dbReference>
<dbReference type="RefSeq" id="XP_009177835.1">
    <property type="nucleotide sequence ID" value="XM_009179571.1"/>
</dbReference>
<dbReference type="CTD" id="20330235"/>
<dbReference type="AlphaFoldDB" id="A0A074YUN6"/>
<dbReference type="EMBL" id="KL601590">
    <property type="protein sequence ID" value="KER18418.1"/>
    <property type="molecule type" value="Genomic_DNA"/>
</dbReference>
<dbReference type="GeneID" id="20330235"/>
<gene>
    <name evidence="1" type="ORF">T265_16070</name>
</gene>